<dbReference type="SUPFAM" id="SSF53474">
    <property type="entry name" value="alpha/beta-Hydrolases"/>
    <property type="match status" value="1"/>
</dbReference>
<gene>
    <name evidence="2" type="ORF">J2S37_000073</name>
</gene>
<feature type="signal peptide" evidence="1">
    <location>
        <begin position="1"/>
        <end position="19"/>
    </location>
</feature>
<comment type="caution">
    <text evidence="2">The sequence shown here is derived from an EMBL/GenBank/DDBJ whole genome shotgun (WGS) entry which is preliminary data.</text>
</comment>
<organism evidence="2 3">
    <name type="scientific">Corynebacterium felinum</name>
    <dbReference type="NCBI Taxonomy" id="131318"/>
    <lineage>
        <taxon>Bacteria</taxon>
        <taxon>Bacillati</taxon>
        <taxon>Actinomycetota</taxon>
        <taxon>Actinomycetes</taxon>
        <taxon>Mycobacteriales</taxon>
        <taxon>Corynebacteriaceae</taxon>
        <taxon>Corynebacterium</taxon>
    </lineage>
</organism>
<dbReference type="Proteomes" id="UP001183619">
    <property type="component" value="Unassembled WGS sequence"/>
</dbReference>
<evidence type="ECO:0000256" key="1">
    <source>
        <dbReference type="SAM" id="SignalP"/>
    </source>
</evidence>
<feature type="chain" id="PRO_5047454597" evidence="1">
    <location>
        <begin position="20"/>
        <end position="391"/>
    </location>
</feature>
<protein>
    <submittedName>
        <fullName evidence="2">S-formylglutathione hydrolase FrmB</fullName>
    </submittedName>
</protein>
<dbReference type="Gene3D" id="3.40.50.1820">
    <property type="entry name" value="alpha/beta hydrolase"/>
    <property type="match status" value="1"/>
</dbReference>
<keyword evidence="2" id="KW-0378">Hydrolase</keyword>
<sequence>MAVVLSTALVASVPSVAYAQSNDLSSESSSDFFYELGAEALSQWSHIPTVSSDLNELFKTFHAHTHWQGFPIWNLYGNPTPYPTSQAQSFDRPELLRREPDERFPVERLFISSPAMGRVVQVQVRYPQDRSKPAPMLTILDGVTAPRQSGWLREGNILGAMANEHVTVVMPTEATGSNYTDWSADDPFLGRMKWETFLIHELPQVLEDPATGMNFDGTRFIGGLSMGGSAAVRLANLYPDRFAGVFSVSGCYSSVNTSGREFFNFITRSVGGSPDLTWGRGVTEQRRRNDTVANPSGLKDMRVYLFTSDGAVTAQDREFYRQYGVSELFGGIVLEKMVNRCTRELDDSMRAHGMTHQRVDYQIGGIHDWPYYKAQLPVAWAHVAQGKYTYS</sequence>
<name>A0ABU2B4J7_9CORY</name>
<accession>A0ABU2B4J7</accession>
<evidence type="ECO:0000313" key="2">
    <source>
        <dbReference type="EMBL" id="MDR7353535.1"/>
    </source>
</evidence>
<dbReference type="PANTHER" id="PTHR48098">
    <property type="entry name" value="ENTEROCHELIN ESTERASE-RELATED"/>
    <property type="match status" value="1"/>
</dbReference>
<dbReference type="InterPro" id="IPR029058">
    <property type="entry name" value="AB_hydrolase_fold"/>
</dbReference>
<evidence type="ECO:0000313" key="3">
    <source>
        <dbReference type="Proteomes" id="UP001183619"/>
    </source>
</evidence>
<dbReference type="Pfam" id="PF00756">
    <property type="entry name" value="Esterase"/>
    <property type="match status" value="1"/>
</dbReference>
<dbReference type="InterPro" id="IPR050583">
    <property type="entry name" value="Mycobacterial_A85_antigen"/>
</dbReference>
<dbReference type="EMBL" id="JAVDYF010000001">
    <property type="protein sequence ID" value="MDR7353535.1"/>
    <property type="molecule type" value="Genomic_DNA"/>
</dbReference>
<dbReference type="PANTHER" id="PTHR48098:SF1">
    <property type="entry name" value="DIACYLGLYCEROL ACYLTRANSFERASE_MYCOLYLTRANSFERASE AG85A"/>
    <property type="match status" value="1"/>
</dbReference>
<dbReference type="InterPro" id="IPR000801">
    <property type="entry name" value="Esterase-like"/>
</dbReference>
<keyword evidence="1" id="KW-0732">Signal</keyword>
<proteinExistence type="predicted"/>
<keyword evidence="3" id="KW-1185">Reference proteome</keyword>
<dbReference type="GO" id="GO:0016787">
    <property type="term" value="F:hydrolase activity"/>
    <property type="evidence" value="ECO:0007669"/>
    <property type="project" value="UniProtKB-KW"/>
</dbReference>
<reference evidence="2 3" key="1">
    <citation type="submission" date="2023-07" db="EMBL/GenBank/DDBJ databases">
        <title>Sequencing the genomes of 1000 actinobacteria strains.</title>
        <authorList>
            <person name="Klenk H.-P."/>
        </authorList>
    </citation>
    <scope>NUCLEOTIDE SEQUENCE [LARGE SCALE GENOMIC DNA]</scope>
    <source>
        <strain evidence="2 3">DSM 44508</strain>
    </source>
</reference>